<dbReference type="AlphaFoldDB" id="A0A3E1NSD3"/>
<name>A0A3E1NSD3_9BACT</name>
<evidence type="ECO:0000256" key="3">
    <source>
        <dbReference type="ARBA" id="ARBA00022651"/>
    </source>
</evidence>
<protein>
    <recommendedName>
        <fullName evidence="10">Polyhydroxybutyrate depolymerase</fullName>
    </recommendedName>
</protein>
<dbReference type="OrthoDB" id="9764953at2"/>
<dbReference type="RefSeq" id="WP_116857586.1">
    <property type="nucleotide sequence ID" value="NZ_QTJV01000019.1"/>
</dbReference>
<keyword evidence="4" id="KW-0732">Signal</keyword>
<evidence type="ECO:0000256" key="1">
    <source>
        <dbReference type="ARBA" id="ARBA00004613"/>
    </source>
</evidence>
<dbReference type="Gene3D" id="3.40.50.1820">
    <property type="entry name" value="alpha/beta hydrolase"/>
    <property type="match status" value="1"/>
</dbReference>
<dbReference type="EMBL" id="QTJV01000019">
    <property type="protein sequence ID" value="RFM30827.1"/>
    <property type="molecule type" value="Genomic_DNA"/>
</dbReference>
<evidence type="ECO:0008006" key="10">
    <source>
        <dbReference type="Google" id="ProtNLM"/>
    </source>
</evidence>
<dbReference type="Pfam" id="PF00756">
    <property type="entry name" value="Esterase"/>
    <property type="match status" value="1"/>
</dbReference>
<dbReference type="InterPro" id="IPR029058">
    <property type="entry name" value="AB_hydrolase_fold"/>
</dbReference>
<dbReference type="PANTHER" id="PTHR38050">
    <property type="match status" value="1"/>
</dbReference>
<gene>
    <name evidence="8" type="ORF">DXN04_32465</name>
</gene>
<dbReference type="InterPro" id="IPR043595">
    <property type="entry name" value="FaeB/C/D"/>
</dbReference>
<comment type="subcellular location">
    <subcellularLocation>
        <location evidence="1">Secreted</location>
    </subcellularLocation>
</comment>
<keyword evidence="9" id="KW-1185">Reference proteome</keyword>
<dbReference type="PANTHER" id="PTHR38050:SF2">
    <property type="entry name" value="FERULOYL ESTERASE C-RELATED"/>
    <property type="match status" value="1"/>
</dbReference>
<evidence type="ECO:0000313" key="8">
    <source>
        <dbReference type="EMBL" id="RFM30827.1"/>
    </source>
</evidence>
<keyword evidence="7" id="KW-0624">Polysaccharide degradation</keyword>
<dbReference type="Proteomes" id="UP000261174">
    <property type="component" value="Unassembled WGS sequence"/>
</dbReference>
<keyword evidence="2" id="KW-0964">Secreted</keyword>
<keyword evidence="6" id="KW-0119">Carbohydrate metabolism</keyword>
<dbReference type="InterPro" id="IPR000801">
    <property type="entry name" value="Esterase-like"/>
</dbReference>
<keyword evidence="5" id="KW-0378">Hydrolase</keyword>
<dbReference type="GO" id="GO:0005576">
    <property type="term" value="C:extracellular region"/>
    <property type="evidence" value="ECO:0007669"/>
    <property type="project" value="UniProtKB-SubCell"/>
</dbReference>
<evidence type="ECO:0000256" key="5">
    <source>
        <dbReference type="ARBA" id="ARBA00022801"/>
    </source>
</evidence>
<organism evidence="8 9">
    <name type="scientific">Chitinophaga silvisoli</name>
    <dbReference type="NCBI Taxonomy" id="2291814"/>
    <lineage>
        <taxon>Bacteria</taxon>
        <taxon>Pseudomonadati</taxon>
        <taxon>Bacteroidota</taxon>
        <taxon>Chitinophagia</taxon>
        <taxon>Chitinophagales</taxon>
        <taxon>Chitinophagaceae</taxon>
        <taxon>Chitinophaga</taxon>
    </lineage>
</organism>
<dbReference type="SUPFAM" id="SSF53474">
    <property type="entry name" value="alpha/beta-Hydrolases"/>
    <property type="match status" value="1"/>
</dbReference>
<evidence type="ECO:0000256" key="2">
    <source>
        <dbReference type="ARBA" id="ARBA00022525"/>
    </source>
</evidence>
<evidence type="ECO:0000256" key="6">
    <source>
        <dbReference type="ARBA" id="ARBA00023277"/>
    </source>
</evidence>
<accession>A0A3E1NSD3</accession>
<proteinExistence type="predicted"/>
<comment type="caution">
    <text evidence="8">The sequence shown here is derived from an EMBL/GenBank/DDBJ whole genome shotgun (WGS) entry which is preliminary data.</text>
</comment>
<sequence>MRKMIIGALLVLFVAIAALFLYTYRWNIGNPNKSHSLQIDGYERTFIYHVPKHLRPNPKLIIVYHGSKLKSFMMQMMTGHEFDLLADQNQDAIIVYPQGYMGNWNDGRIHAPYPAKKLNMDDVTFTKEIIQYFKAQYHIDPTQIYAVGFSNGGQMAFRLAATVPDLFAAYATIGSTLPAPENNLFAHSPQQPVSIILVNGQQDGIVPFNGGEIILKGESYGMAESALSTVAYWQAAARATEISTLQFGHTASQTNYYNKENGKKVSFVNIKDGGHNVPNKNFRIYIPLLGHINKDVDVPAVIWDFFFKDPISLSRGK</sequence>
<reference evidence="8 9" key="1">
    <citation type="submission" date="2018-08" db="EMBL/GenBank/DDBJ databases">
        <title>Chitinophaga sp. K20C18050901, a novel bacterium isolated from forest soil.</title>
        <authorList>
            <person name="Wang C."/>
        </authorList>
    </citation>
    <scope>NUCLEOTIDE SEQUENCE [LARGE SCALE GENOMIC DNA]</scope>
    <source>
        <strain evidence="8 9">K20C18050901</strain>
    </source>
</reference>
<dbReference type="GO" id="GO:0045493">
    <property type="term" value="P:xylan catabolic process"/>
    <property type="evidence" value="ECO:0007669"/>
    <property type="project" value="UniProtKB-KW"/>
</dbReference>
<keyword evidence="3" id="KW-0858">Xylan degradation</keyword>
<evidence type="ECO:0000256" key="4">
    <source>
        <dbReference type="ARBA" id="ARBA00022729"/>
    </source>
</evidence>
<dbReference type="GO" id="GO:0030600">
    <property type="term" value="F:feruloyl esterase activity"/>
    <property type="evidence" value="ECO:0007669"/>
    <property type="project" value="InterPro"/>
</dbReference>
<evidence type="ECO:0000256" key="7">
    <source>
        <dbReference type="ARBA" id="ARBA00023326"/>
    </source>
</evidence>
<evidence type="ECO:0000313" key="9">
    <source>
        <dbReference type="Proteomes" id="UP000261174"/>
    </source>
</evidence>